<feature type="region of interest" description="Disordered" evidence="8">
    <location>
        <begin position="110"/>
        <end position="137"/>
    </location>
</feature>
<reference evidence="10" key="1">
    <citation type="submission" date="2022-01" db="EMBL/GenBank/DDBJ databases">
        <authorList>
            <person name="King R."/>
        </authorList>
    </citation>
    <scope>NUCLEOTIDE SEQUENCE</scope>
</reference>
<dbReference type="InterPro" id="IPR004827">
    <property type="entry name" value="bZIP"/>
</dbReference>
<organism evidence="10 11">
    <name type="scientific">Psylliodes chrysocephalus</name>
    <dbReference type="NCBI Taxonomy" id="3402493"/>
    <lineage>
        <taxon>Eukaryota</taxon>
        <taxon>Metazoa</taxon>
        <taxon>Ecdysozoa</taxon>
        <taxon>Arthropoda</taxon>
        <taxon>Hexapoda</taxon>
        <taxon>Insecta</taxon>
        <taxon>Pterygota</taxon>
        <taxon>Neoptera</taxon>
        <taxon>Endopterygota</taxon>
        <taxon>Coleoptera</taxon>
        <taxon>Polyphaga</taxon>
        <taxon>Cucujiformia</taxon>
        <taxon>Chrysomeloidea</taxon>
        <taxon>Chrysomelidae</taxon>
        <taxon>Galerucinae</taxon>
        <taxon>Alticini</taxon>
        <taxon>Psylliodes</taxon>
    </lineage>
</organism>
<evidence type="ECO:0000259" key="9">
    <source>
        <dbReference type="PROSITE" id="PS50217"/>
    </source>
</evidence>
<accession>A0A9P0GGD9</accession>
<feature type="compositionally biased region" description="Low complexity" evidence="8">
    <location>
        <begin position="125"/>
        <end position="135"/>
    </location>
</feature>
<dbReference type="SUPFAM" id="SSF57959">
    <property type="entry name" value="Leucine zipper domain"/>
    <property type="match status" value="1"/>
</dbReference>
<evidence type="ECO:0000256" key="5">
    <source>
        <dbReference type="ARBA" id="ARBA00023163"/>
    </source>
</evidence>
<evidence type="ECO:0000313" key="10">
    <source>
        <dbReference type="EMBL" id="CAH1109836.1"/>
    </source>
</evidence>
<dbReference type="Proteomes" id="UP001153636">
    <property type="component" value="Chromosome 4"/>
</dbReference>
<evidence type="ECO:0000256" key="7">
    <source>
        <dbReference type="SAM" id="Coils"/>
    </source>
</evidence>
<keyword evidence="6" id="KW-0539">Nucleus</keyword>
<evidence type="ECO:0000256" key="4">
    <source>
        <dbReference type="ARBA" id="ARBA00023125"/>
    </source>
</evidence>
<feature type="domain" description="BZIP" evidence="9">
    <location>
        <begin position="280"/>
        <end position="337"/>
    </location>
</feature>
<sequence>MLTTDDFMLDEYIFKRSPESCSDHSYSTDYMDVTSDEDFLTQLSSDLDIPLLLNQGEDEYSMLNSLLFDKSPDEILSETASPPYIRDEDITNEISVLHKIDFTKCGPESYPNLQSEVKNEPSEGSISPRSSKSASPVYNTDKYIKEEIVLKSPPASPIIINTVNELPNNIIYAQPVKILPSTQNLPQKHVPIVPKTPYNLPVNNKNKVVVLNRDLNPVVTQSPNVVLVDSVNVTTVPSISVPNVPVTSVSSFSKSVTVPSVVINTKSGFTLNGRNIDPKILKRQQRKIKNRESASLSRKKKKDYVTSLEEQVRELSSLNKRLQGENAQLKEKLAHYEANPINHSGNKSLKPSIFLCICLLVVGVNLNIVRNPFSIKSQVDIQSVPILNSHHGRGLLWAADDGDVKENKTSAFSTFFMCPAAINQTESARLVLELERWIGKPASPSKNISIDSNKTDNIKKIRPRKKKYRLENSLTSYKRYRYRDSREVESAPNNELQVFSGPPEHMYSEFFEAINRQDDTFYVVSFTDQHMLLPALHHNKTMRPKMSLIMPSIMPNETLSKTSLISLMKIDCEVLDTTLIHVKHGSIPQHFRMYSNDTKKEPSESEVGENATKPNYYKNNYKPYFMKPHDRFFKLN</sequence>
<keyword evidence="5" id="KW-0804">Transcription</keyword>
<dbReference type="PANTHER" id="PTHR46164">
    <property type="entry name" value="ATF6, ISOFORM C"/>
    <property type="match status" value="1"/>
</dbReference>
<dbReference type="PANTHER" id="PTHR46164:SF3">
    <property type="entry name" value="ATF6, ISOFORM C"/>
    <property type="match status" value="1"/>
</dbReference>
<dbReference type="GO" id="GO:0005634">
    <property type="term" value="C:nucleus"/>
    <property type="evidence" value="ECO:0007669"/>
    <property type="project" value="TreeGrafter"/>
</dbReference>
<name>A0A9P0GGD9_9CUCU</name>
<comment type="similarity">
    <text evidence="2">Belongs to the bZIP family. ATF subfamily.</text>
</comment>
<dbReference type="Gene3D" id="1.20.5.170">
    <property type="match status" value="1"/>
</dbReference>
<dbReference type="OrthoDB" id="644067at2759"/>
<evidence type="ECO:0000313" key="11">
    <source>
        <dbReference type="Proteomes" id="UP001153636"/>
    </source>
</evidence>
<feature type="coiled-coil region" evidence="7">
    <location>
        <begin position="305"/>
        <end position="339"/>
    </location>
</feature>
<dbReference type="GO" id="GO:0000978">
    <property type="term" value="F:RNA polymerase II cis-regulatory region sequence-specific DNA binding"/>
    <property type="evidence" value="ECO:0007669"/>
    <property type="project" value="TreeGrafter"/>
</dbReference>
<dbReference type="AlphaFoldDB" id="A0A9P0GGD9"/>
<dbReference type="CDD" id="cd14700">
    <property type="entry name" value="bZIP_ATF6"/>
    <property type="match status" value="1"/>
</dbReference>
<dbReference type="GO" id="GO:0000981">
    <property type="term" value="F:DNA-binding transcription factor activity, RNA polymerase II-specific"/>
    <property type="evidence" value="ECO:0007669"/>
    <property type="project" value="TreeGrafter"/>
</dbReference>
<dbReference type="PROSITE" id="PS50217">
    <property type="entry name" value="BZIP"/>
    <property type="match status" value="1"/>
</dbReference>
<evidence type="ECO:0000256" key="6">
    <source>
        <dbReference type="ARBA" id="ARBA00023242"/>
    </source>
</evidence>
<keyword evidence="11" id="KW-1185">Reference proteome</keyword>
<protein>
    <recommendedName>
        <fullName evidence="9">BZIP domain-containing protein</fullName>
    </recommendedName>
</protein>
<comment type="subcellular location">
    <subcellularLocation>
        <location evidence="1">Membrane</location>
        <topology evidence="1">Single-pass membrane protein</topology>
    </subcellularLocation>
</comment>
<keyword evidence="4" id="KW-0238">DNA-binding</keyword>
<feature type="region of interest" description="Disordered" evidence="8">
    <location>
        <begin position="595"/>
        <end position="614"/>
    </location>
</feature>
<proteinExistence type="inferred from homology"/>
<dbReference type="EMBL" id="OV651816">
    <property type="protein sequence ID" value="CAH1109836.1"/>
    <property type="molecule type" value="Genomic_DNA"/>
</dbReference>
<dbReference type="Pfam" id="PF00170">
    <property type="entry name" value="bZIP_1"/>
    <property type="match status" value="1"/>
</dbReference>
<keyword evidence="7" id="KW-0175">Coiled coil</keyword>
<dbReference type="GO" id="GO:0030968">
    <property type="term" value="P:endoplasmic reticulum unfolded protein response"/>
    <property type="evidence" value="ECO:0007669"/>
    <property type="project" value="TreeGrafter"/>
</dbReference>
<evidence type="ECO:0000256" key="3">
    <source>
        <dbReference type="ARBA" id="ARBA00023015"/>
    </source>
</evidence>
<dbReference type="InterPro" id="IPR051882">
    <property type="entry name" value="ATF_bZIP_TF"/>
</dbReference>
<evidence type="ECO:0000256" key="2">
    <source>
        <dbReference type="ARBA" id="ARBA00009050"/>
    </source>
</evidence>
<evidence type="ECO:0000256" key="1">
    <source>
        <dbReference type="ARBA" id="ARBA00004167"/>
    </source>
</evidence>
<evidence type="ECO:0000256" key="8">
    <source>
        <dbReference type="SAM" id="MobiDB-lite"/>
    </source>
</evidence>
<dbReference type="GO" id="GO:0016020">
    <property type="term" value="C:membrane"/>
    <property type="evidence" value="ECO:0007669"/>
    <property type="project" value="UniProtKB-SubCell"/>
</dbReference>
<dbReference type="SMART" id="SM00338">
    <property type="entry name" value="BRLZ"/>
    <property type="match status" value="1"/>
</dbReference>
<gene>
    <name evidence="10" type="ORF">PSYICH_LOCUS10134</name>
</gene>
<keyword evidence="3" id="KW-0805">Transcription regulation</keyword>
<dbReference type="InterPro" id="IPR046347">
    <property type="entry name" value="bZIP_sf"/>
</dbReference>